<feature type="transmembrane region" description="Helical" evidence="2">
    <location>
        <begin position="761"/>
        <end position="786"/>
    </location>
</feature>
<feature type="transmembrane region" description="Helical" evidence="2">
    <location>
        <begin position="723"/>
        <end position="749"/>
    </location>
</feature>
<dbReference type="EMBL" id="JTDY01000471">
    <property type="protein sequence ID" value="KOB77024.1"/>
    <property type="molecule type" value="Genomic_DNA"/>
</dbReference>
<feature type="transmembrane region" description="Helical" evidence="2">
    <location>
        <begin position="798"/>
        <end position="817"/>
    </location>
</feature>
<protein>
    <recommendedName>
        <fullName evidence="5">ABC transporter domain-containing protein</fullName>
    </recommendedName>
</protein>
<dbReference type="STRING" id="104452.A0A0L7LNT4"/>
<feature type="transmembrane region" description="Helical" evidence="2">
    <location>
        <begin position="305"/>
        <end position="332"/>
    </location>
</feature>
<accession>A0A0L7LNT4</accession>
<keyword evidence="4" id="KW-1185">Reference proteome</keyword>
<feature type="region of interest" description="Disordered" evidence="1">
    <location>
        <begin position="917"/>
        <end position="940"/>
    </location>
</feature>
<feature type="transmembrane region" description="Helical" evidence="2">
    <location>
        <begin position="686"/>
        <end position="708"/>
    </location>
</feature>
<evidence type="ECO:0000313" key="3">
    <source>
        <dbReference type="EMBL" id="KOB77024.1"/>
    </source>
</evidence>
<feature type="transmembrane region" description="Helical" evidence="2">
    <location>
        <begin position="865"/>
        <end position="884"/>
    </location>
</feature>
<organism evidence="3 4">
    <name type="scientific">Operophtera brumata</name>
    <name type="common">Winter moth</name>
    <name type="synonym">Phalaena brumata</name>
    <dbReference type="NCBI Taxonomy" id="104452"/>
    <lineage>
        <taxon>Eukaryota</taxon>
        <taxon>Metazoa</taxon>
        <taxon>Ecdysozoa</taxon>
        <taxon>Arthropoda</taxon>
        <taxon>Hexapoda</taxon>
        <taxon>Insecta</taxon>
        <taxon>Pterygota</taxon>
        <taxon>Neoptera</taxon>
        <taxon>Endopterygota</taxon>
        <taxon>Lepidoptera</taxon>
        <taxon>Glossata</taxon>
        <taxon>Ditrysia</taxon>
        <taxon>Geometroidea</taxon>
        <taxon>Geometridae</taxon>
        <taxon>Larentiinae</taxon>
        <taxon>Operophtera</taxon>
    </lineage>
</organism>
<dbReference type="AlphaFoldDB" id="A0A0L7LNT4"/>
<feature type="non-terminal residue" evidence="3">
    <location>
        <position position="1"/>
    </location>
</feature>
<evidence type="ECO:0008006" key="5">
    <source>
        <dbReference type="Google" id="ProtNLM"/>
    </source>
</evidence>
<dbReference type="GO" id="GO:0005319">
    <property type="term" value="F:lipid transporter activity"/>
    <property type="evidence" value="ECO:0007669"/>
    <property type="project" value="TreeGrafter"/>
</dbReference>
<keyword evidence="2" id="KW-0812">Transmembrane</keyword>
<comment type="caution">
    <text evidence="3">The sequence shown here is derived from an EMBL/GenBank/DDBJ whole genome shotgun (WGS) entry which is preliminary data.</text>
</comment>
<reference evidence="3 4" key="1">
    <citation type="journal article" date="2015" name="Genome Biol. Evol.">
        <title>The genome of winter moth (Operophtera brumata) provides a genomic perspective on sexual dimorphism and phenology.</title>
        <authorList>
            <person name="Derks M.F."/>
            <person name="Smit S."/>
            <person name="Salis L."/>
            <person name="Schijlen E."/>
            <person name="Bossers A."/>
            <person name="Mateman C."/>
            <person name="Pijl A.S."/>
            <person name="de Ridder D."/>
            <person name="Groenen M.A."/>
            <person name="Visser M.E."/>
            <person name="Megens H.J."/>
        </authorList>
    </citation>
    <scope>NUCLEOTIDE SEQUENCE [LARGE SCALE GENOMIC DNA]</scope>
    <source>
        <strain evidence="3">WM2013NL</strain>
        <tissue evidence="3">Head and thorax</tissue>
    </source>
</reference>
<dbReference type="Gene3D" id="3.40.50.300">
    <property type="entry name" value="P-loop containing nucleotide triphosphate hydrolases"/>
    <property type="match status" value="1"/>
</dbReference>
<dbReference type="PANTHER" id="PTHR19229">
    <property type="entry name" value="ATP-BINDING CASSETTE TRANSPORTER SUBFAMILY A ABCA"/>
    <property type="match status" value="1"/>
</dbReference>
<dbReference type="GO" id="GO:0016020">
    <property type="term" value="C:membrane"/>
    <property type="evidence" value="ECO:0007669"/>
    <property type="project" value="InterPro"/>
</dbReference>
<gene>
    <name evidence="3" type="ORF">OBRU01_04726</name>
</gene>
<dbReference type="SUPFAM" id="SSF52540">
    <property type="entry name" value="P-loop containing nucleoside triphosphate hydrolases"/>
    <property type="match status" value="1"/>
</dbReference>
<evidence type="ECO:0000256" key="2">
    <source>
        <dbReference type="SAM" id="Phobius"/>
    </source>
</evidence>
<dbReference type="PANTHER" id="PTHR19229:SF209">
    <property type="entry name" value="ATP-BINDING CASSETTE SUB-FAMILY A MEMBER 5 ISOFORM X1"/>
    <property type="match status" value="1"/>
</dbReference>
<evidence type="ECO:0000256" key="1">
    <source>
        <dbReference type="SAM" id="MobiDB-lite"/>
    </source>
</evidence>
<feature type="transmembrane region" description="Helical" evidence="2">
    <location>
        <begin position="257"/>
        <end position="284"/>
    </location>
</feature>
<dbReference type="InterPro" id="IPR026082">
    <property type="entry name" value="ABCA"/>
</dbReference>
<dbReference type="Proteomes" id="UP000037510">
    <property type="component" value="Unassembled WGS sequence"/>
</dbReference>
<dbReference type="GO" id="GO:0140359">
    <property type="term" value="F:ABC-type transporter activity"/>
    <property type="evidence" value="ECO:0007669"/>
    <property type="project" value="InterPro"/>
</dbReference>
<proteinExistence type="predicted"/>
<feature type="transmembrane region" description="Helical" evidence="2">
    <location>
        <begin position="824"/>
        <end position="845"/>
    </location>
</feature>
<keyword evidence="2" id="KW-0472">Membrane</keyword>
<evidence type="ECO:0000313" key="4">
    <source>
        <dbReference type="Proteomes" id="UP000037510"/>
    </source>
</evidence>
<name>A0A0L7LNT4_OPEBR</name>
<dbReference type="InterPro" id="IPR027417">
    <property type="entry name" value="P-loop_NTPase"/>
</dbReference>
<feature type="non-terminal residue" evidence="3">
    <location>
        <position position="1073"/>
    </location>
</feature>
<sequence>MPPREQARFLPQLRATVVRNLLLKKRDTRKTLAEVLVPLYSLGVLIFLKMLVPNPNFPEVREPGRLLRIHPHDSLPDNRTVAVVADWANANGTEGFLQDVNEMLLSSGQDPIHWIPYNNTTDLNDAYHSDTRNFPIAIVFDTDPSNFNEPLRYTIRTNPSHTGTPSTRLLFTSPAICRERTGEKDWSSDWSRGGQLIPLSEVHNEEACPVLQYYYSGFLALQTMIDYVKIKTDTDAAIPPPRIDLRQFPKRQHTGDWLVIFRVIMPMYMVMTLSQFITYLLMFVVGEKENKIREGMRIMGLRDSVFQHSSYILIFLLMLLFGFTIITFAFMLTPFFDKARALVLDMAGVGVTWDNLWSGPGVPFGGSLIMMAIDTVMYGLIAYWLDAVLPSNRRGRVSAVHFHSNGDAQHNKDIEPVPRDPNDMLEIRQMIGVCPQQDVLFDLLSVKEHLQFFATVKIIILDEPTAGVDPVSRRQMWRILQRAKRGKVLLLTTHFMDEADILGDRKAVISKGRVFLSLEGENAEETEAVEGVSSVKLVRARALSRSLSLQSKTLSYQVVPEVTVSVDALSELVKTNPNCWRTFCAMVYIRTVRMIRDPYKLYTPIALFSEPSNLKELTDLKDSLEFLGANPIVDFDGNFSSFLNMENFGAFSMKESMIPYGNIMAYYNKVLVHPFQQTEQQEEFNLGNVICAIFVGMIFALVPVTLAIKARNQLRINGLSMCMYFLTFFTILTVIMLITTAGVLILVVLNDIPSLNNPSAIFMLCILLILYSPSAILFNTCLSYIFDKMDSAQSIMPNITTWVGVIPFILVAVLDTFKWGSDIAFYLHVFFSFMDVMYIPYAIIYYVDRVYVTCNLRDPCTNPSLWSYMTAEVCVLVCAMLWHIPASGAALRAADALKANDCTLNLCDRRRRRASSEKCDVEAEPPPTTGDAREDEDVRKERRRNLRKVYKVRDAEGSGCSCGGAEPTGAVCKAGLQRLSLAVEGGEGKKGAILTTHSMEEADALCSRVGIMVKGGLRCIGSTQHLKNLYGAGYTLEMKIEINKFDICVCFSGGSGAGSQCAGAEADAEGEAE</sequence>
<keyword evidence="2" id="KW-1133">Transmembrane helix</keyword>